<dbReference type="SMART" id="SM00369">
    <property type="entry name" value="LRR_TYP"/>
    <property type="match status" value="3"/>
</dbReference>
<organism evidence="15 16">
    <name type="scientific">Pomacea canaliculata</name>
    <name type="common">Golden apple snail</name>
    <dbReference type="NCBI Taxonomy" id="400727"/>
    <lineage>
        <taxon>Eukaryota</taxon>
        <taxon>Metazoa</taxon>
        <taxon>Spiralia</taxon>
        <taxon>Lophotrochozoa</taxon>
        <taxon>Mollusca</taxon>
        <taxon>Gastropoda</taxon>
        <taxon>Caenogastropoda</taxon>
        <taxon>Architaenioglossa</taxon>
        <taxon>Ampullarioidea</taxon>
        <taxon>Ampullariidae</taxon>
        <taxon>Pomacea</taxon>
    </lineage>
</organism>
<evidence type="ECO:0000256" key="12">
    <source>
        <dbReference type="PROSITE-ProRule" id="PRU00124"/>
    </source>
</evidence>
<dbReference type="SUPFAM" id="SSF81321">
    <property type="entry name" value="Family A G protein-coupled receptor-like"/>
    <property type="match status" value="1"/>
</dbReference>
<keyword evidence="2" id="KW-1003">Cell membrane</keyword>
<dbReference type="PANTHER" id="PTHR24372">
    <property type="entry name" value="GLYCOPROTEIN HORMONE RECEPTOR"/>
    <property type="match status" value="1"/>
</dbReference>
<feature type="transmembrane region" description="Helical" evidence="13">
    <location>
        <begin position="607"/>
        <end position="630"/>
    </location>
</feature>
<evidence type="ECO:0000256" key="4">
    <source>
        <dbReference type="ARBA" id="ARBA00022692"/>
    </source>
</evidence>
<evidence type="ECO:0000256" key="10">
    <source>
        <dbReference type="ARBA" id="ARBA00023170"/>
    </source>
</evidence>
<name>A0A2T7PKV3_POMCA</name>
<evidence type="ECO:0000313" key="16">
    <source>
        <dbReference type="Proteomes" id="UP000245119"/>
    </source>
</evidence>
<dbReference type="PROSITE" id="PS50068">
    <property type="entry name" value="LDLRA_2"/>
    <property type="match status" value="1"/>
</dbReference>
<dbReference type="Gene3D" id="4.10.400.10">
    <property type="entry name" value="Low-density Lipoprotein Receptor"/>
    <property type="match status" value="1"/>
</dbReference>
<evidence type="ECO:0000256" key="13">
    <source>
        <dbReference type="SAM" id="Phobius"/>
    </source>
</evidence>
<keyword evidence="10" id="KW-0675">Receptor</keyword>
<evidence type="ECO:0000256" key="11">
    <source>
        <dbReference type="ARBA" id="ARBA00023224"/>
    </source>
</evidence>
<evidence type="ECO:0000256" key="1">
    <source>
        <dbReference type="ARBA" id="ARBA00004651"/>
    </source>
</evidence>
<dbReference type="InterPro" id="IPR000276">
    <property type="entry name" value="GPCR_Rhodpsn"/>
</dbReference>
<dbReference type="Pfam" id="PF00057">
    <property type="entry name" value="Ldl_recept_a"/>
    <property type="match status" value="1"/>
</dbReference>
<dbReference type="PANTHER" id="PTHR24372:SF77">
    <property type="entry name" value="G-PROTEIN COUPLED RECEPTORS FAMILY 1 PROFILE DOMAIN-CONTAINING PROTEIN"/>
    <property type="match status" value="1"/>
</dbReference>
<keyword evidence="6 13" id="KW-1133">Transmembrane helix</keyword>
<dbReference type="InterPro" id="IPR036055">
    <property type="entry name" value="LDL_receptor-like_sf"/>
</dbReference>
<sequence>MPDGRWNCSVQHWSDYRQHFPCNLVTECVGGEDEAECPYTSDVQIIDKFPCEIASDSSFQKVEMPRPASDIWKKNHVTCPSQHVTHTFLACDVRSDCWEERYDTLWSCSAPVVPVPPAFTCDSGAERVPYTLVCDHRADCSDRSDEDFCQFPPCNVDDFHCDNGQSQKCDHHPQCYDQTDEKFCSFELYKLIPETSAPPGLVEINNIGLFKLPRLETLSLADNPLTSLLPTGPTPTVYSTLHALDLSGVKMPELNDSISKTFPNIRHLNLTNAQVERVTDDSLLLLTQLQTLDLRGCPLSSFSSRVFRPLSKLHAVYADTYRMCCPANLPENFDLNQCVSPPDRISSCDSLLGSTVLRASVSVYTIVAVTGNTLILLHHTYIRKVDMAVCFNMLLIHLCVADLMMGMYLTIISVADQAFLGHYLWLDVAWRNGAACRLAGFLAVLSRQASAFIVCLITLDRLLAIVFPVSSARFCRSAGWMVCTMSWVAGLCVASLSVLQAPSSDTMYSQSGLCIPLPTDTLDNWKEIVALKVVFVFNLLLVLLIVFGNVFIFWTLFSTNLLFSDTRPKSRELIIARRVNLLDAVDATCWCINLFGLLPFLSSNVGVNLIIFVLPLPSVLNPLLYSYSFISEYMQQKREEELRKWLQLESRQKDLGRKTCRKKCSNSSGIDYQ</sequence>
<dbReference type="Gene3D" id="1.20.1070.10">
    <property type="entry name" value="Rhodopsin 7-helix transmembrane proteins"/>
    <property type="match status" value="1"/>
</dbReference>
<dbReference type="GO" id="GO:0007189">
    <property type="term" value="P:adenylate cyclase-activating G protein-coupled receptor signaling pathway"/>
    <property type="evidence" value="ECO:0007669"/>
    <property type="project" value="TreeGrafter"/>
</dbReference>
<feature type="domain" description="G-protein coupled receptors family 1 profile" evidence="14">
    <location>
        <begin position="371"/>
        <end position="625"/>
    </location>
</feature>
<dbReference type="PRINTS" id="PR00237">
    <property type="entry name" value="GPCRRHODOPSN"/>
</dbReference>
<dbReference type="AlphaFoldDB" id="A0A2T7PKV3"/>
<keyword evidence="4 13" id="KW-0812">Transmembrane</keyword>
<dbReference type="GO" id="GO:0005886">
    <property type="term" value="C:plasma membrane"/>
    <property type="evidence" value="ECO:0007669"/>
    <property type="project" value="UniProtKB-SubCell"/>
</dbReference>
<dbReference type="Proteomes" id="UP000245119">
    <property type="component" value="Linkage Group LG3"/>
</dbReference>
<comment type="caution">
    <text evidence="12">Lacks conserved residue(s) required for the propagation of feature annotation.</text>
</comment>
<feature type="disulfide bond" evidence="12">
    <location>
        <begin position="134"/>
        <end position="149"/>
    </location>
</feature>
<keyword evidence="11" id="KW-0807">Transducer</keyword>
<evidence type="ECO:0000259" key="14">
    <source>
        <dbReference type="PROSITE" id="PS50262"/>
    </source>
</evidence>
<evidence type="ECO:0000313" key="15">
    <source>
        <dbReference type="EMBL" id="PVD34066.1"/>
    </source>
</evidence>
<comment type="caution">
    <text evidence="15">The sequence shown here is derived from an EMBL/GenBank/DDBJ whole genome shotgun (WGS) entry which is preliminary data.</text>
</comment>
<evidence type="ECO:0000256" key="3">
    <source>
        <dbReference type="ARBA" id="ARBA00022614"/>
    </source>
</evidence>
<dbReference type="InterPro" id="IPR003591">
    <property type="entry name" value="Leu-rich_rpt_typical-subtyp"/>
</dbReference>
<dbReference type="Gene3D" id="3.80.10.10">
    <property type="entry name" value="Ribonuclease Inhibitor"/>
    <property type="match status" value="1"/>
</dbReference>
<evidence type="ECO:0000256" key="6">
    <source>
        <dbReference type="ARBA" id="ARBA00022989"/>
    </source>
</evidence>
<dbReference type="CDD" id="cd00112">
    <property type="entry name" value="LDLa"/>
    <property type="match status" value="2"/>
</dbReference>
<dbReference type="SUPFAM" id="SSF57424">
    <property type="entry name" value="LDL receptor-like module"/>
    <property type="match status" value="1"/>
</dbReference>
<keyword evidence="16" id="KW-1185">Reference proteome</keyword>
<dbReference type="SMART" id="SM00192">
    <property type="entry name" value="LDLa"/>
    <property type="match status" value="2"/>
</dbReference>
<evidence type="ECO:0000256" key="9">
    <source>
        <dbReference type="ARBA" id="ARBA00023157"/>
    </source>
</evidence>
<evidence type="ECO:0000256" key="7">
    <source>
        <dbReference type="ARBA" id="ARBA00023040"/>
    </source>
</evidence>
<feature type="transmembrane region" description="Helical" evidence="13">
    <location>
        <begin position="535"/>
        <end position="563"/>
    </location>
</feature>
<dbReference type="STRING" id="400727.A0A2T7PKV3"/>
<protein>
    <recommendedName>
        <fullName evidence="14">G-protein coupled receptors family 1 profile domain-containing protein</fullName>
    </recommendedName>
</protein>
<keyword evidence="7" id="KW-0297">G-protein coupled receptor</keyword>
<keyword evidence="3" id="KW-0433">Leucine-rich repeat</keyword>
<dbReference type="InterPro" id="IPR002172">
    <property type="entry name" value="LDrepeatLR_classA_rpt"/>
</dbReference>
<dbReference type="PROSITE" id="PS50262">
    <property type="entry name" value="G_PROTEIN_RECEP_F1_2"/>
    <property type="match status" value="1"/>
</dbReference>
<feature type="transmembrane region" description="Helical" evidence="13">
    <location>
        <begin position="356"/>
        <end position="377"/>
    </location>
</feature>
<feature type="transmembrane region" description="Helical" evidence="13">
    <location>
        <begin position="479"/>
        <end position="499"/>
    </location>
</feature>
<dbReference type="GO" id="GO:0009755">
    <property type="term" value="P:hormone-mediated signaling pathway"/>
    <property type="evidence" value="ECO:0007669"/>
    <property type="project" value="TreeGrafter"/>
</dbReference>
<keyword evidence="9 12" id="KW-1015">Disulfide bond</keyword>
<accession>A0A2T7PKV3</accession>
<proteinExistence type="predicted"/>
<evidence type="ECO:0000256" key="2">
    <source>
        <dbReference type="ARBA" id="ARBA00022475"/>
    </source>
</evidence>
<keyword evidence="5" id="KW-0677">Repeat</keyword>
<feature type="transmembrane region" description="Helical" evidence="13">
    <location>
        <begin position="389"/>
        <end position="415"/>
    </location>
</feature>
<evidence type="ECO:0000256" key="8">
    <source>
        <dbReference type="ARBA" id="ARBA00023136"/>
    </source>
</evidence>
<dbReference type="OrthoDB" id="10035376at2759"/>
<dbReference type="Pfam" id="PF00001">
    <property type="entry name" value="7tm_1"/>
    <property type="match status" value="1"/>
</dbReference>
<dbReference type="GO" id="GO:0008528">
    <property type="term" value="F:G protein-coupled peptide receptor activity"/>
    <property type="evidence" value="ECO:0007669"/>
    <property type="project" value="TreeGrafter"/>
</dbReference>
<evidence type="ECO:0000256" key="5">
    <source>
        <dbReference type="ARBA" id="ARBA00022737"/>
    </source>
</evidence>
<dbReference type="InterPro" id="IPR032675">
    <property type="entry name" value="LRR_dom_sf"/>
</dbReference>
<gene>
    <name evidence="15" type="ORF">C0Q70_05328</name>
</gene>
<keyword evidence="8 13" id="KW-0472">Membrane</keyword>
<dbReference type="EMBL" id="PZQS01000003">
    <property type="protein sequence ID" value="PVD34066.1"/>
    <property type="molecule type" value="Genomic_DNA"/>
</dbReference>
<comment type="subcellular location">
    <subcellularLocation>
        <location evidence="1">Cell membrane</location>
        <topology evidence="1">Multi-pass membrane protein</topology>
    </subcellularLocation>
</comment>
<dbReference type="SUPFAM" id="SSF52058">
    <property type="entry name" value="L domain-like"/>
    <property type="match status" value="1"/>
</dbReference>
<dbReference type="InterPro" id="IPR017452">
    <property type="entry name" value="GPCR_Rhodpsn_7TM"/>
</dbReference>
<reference evidence="15 16" key="1">
    <citation type="submission" date="2018-04" db="EMBL/GenBank/DDBJ databases">
        <title>The genome of golden apple snail Pomacea canaliculata provides insight into stress tolerance and invasive adaptation.</title>
        <authorList>
            <person name="Liu C."/>
            <person name="Liu B."/>
            <person name="Ren Y."/>
            <person name="Zhang Y."/>
            <person name="Wang H."/>
            <person name="Li S."/>
            <person name="Jiang F."/>
            <person name="Yin L."/>
            <person name="Zhang G."/>
            <person name="Qian W."/>
            <person name="Fan W."/>
        </authorList>
    </citation>
    <scope>NUCLEOTIDE SEQUENCE [LARGE SCALE GENOMIC DNA]</scope>
    <source>
        <strain evidence="15">SZHN2017</strain>
        <tissue evidence="15">Muscle</tissue>
    </source>
</reference>